<dbReference type="AlphaFoldDB" id="A0A380G3P5"/>
<evidence type="ECO:0000256" key="2">
    <source>
        <dbReference type="ARBA" id="ARBA00008814"/>
    </source>
</evidence>
<reference evidence="9 11" key="2">
    <citation type="submission" date="2019-04" db="EMBL/GenBank/DDBJ databases">
        <title>Genomic characterization of Staphylococcus petrasii strains.</title>
        <authorList>
            <person name="Vrbovska V."/>
            <person name="Kovarovic V."/>
            <person name="Maslanova I."/>
            <person name="Indrakova A."/>
            <person name="Petras P."/>
            <person name="Sedo O."/>
            <person name="Svec P."/>
            <person name="Fisarova L."/>
            <person name="Sedlacek I."/>
            <person name="Doskar J."/>
            <person name="Pantucek R."/>
        </authorList>
    </citation>
    <scope>NUCLEOTIDE SEQUENCE [LARGE SCALE GENOMIC DNA]</scope>
    <source>
        <strain evidence="9 11">P5404</strain>
    </source>
</reference>
<dbReference type="InterPro" id="IPR051313">
    <property type="entry name" value="Bact_iron-sidero_bind"/>
</dbReference>
<dbReference type="Proteomes" id="UP000297598">
    <property type="component" value="Unassembled WGS sequence"/>
</dbReference>
<evidence type="ECO:0000256" key="4">
    <source>
        <dbReference type="ARBA" id="ARBA00022729"/>
    </source>
</evidence>
<evidence type="ECO:0000256" key="3">
    <source>
        <dbReference type="ARBA" id="ARBA00022448"/>
    </source>
</evidence>
<dbReference type="PROSITE" id="PS51257">
    <property type="entry name" value="PROKAR_LIPOPROTEIN"/>
    <property type="match status" value="1"/>
</dbReference>
<evidence type="ECO:0000256" key="6">
    <source>
        <dbReference type="SAM" id="SignalP"/>
    </source>
</evidence>
<dbReference type="EMBL" id="SRLS01000003">
    <property type="protein sequence ID" value="TGE18812.1"/>
    <property type="molecule type" value="Genomic_DNA"/>
</dbReference>
<gene>
    <name evidence="8" type="primary">yclQ_2</name>
    <name evidence="9" type="ORF">BJR09_02915</name>
    <name evidence="8" type="ORF">NCTC13830_02273</name>
</gene>
<keyword evidence="5" id="KW-0175">Coiled coil</keyword>
<dbReference type="GO" id="GO:0030288">
    <property type="term" value="C:outer membrane-bounded periplasmic space"/>
    <property type="evidence" value="ECO:0007669"/>
    <property type="project" value="TreeGrafter"/>
</dbReference>
<feature type="domain" description="Fe/B12 periplasmic-binding" evidence="7">
    <location>
        <begin position="72"/>
        <end position="345"/>
    </location>
</feature>
<dbReference type="PROSITE" id="PS50983">
    <property type="entry name" value="FE_B12_PBP"/>
    <property type="match status" value="1"/>
</dbReference>
<dbReference type="Proteomes" id="UP000254047">
    <property type="component" value="Unassembled WGS sequence"/>
</dbReference>
<dbReference type="InterPro" id="IPR033870">
    <property type="entry name" value="FatB"/>
</dbReference>
<dbReference type="SUPFAM" id="SSF53807">
    <property type="entry name" value="Helical backbone' metal receptor"/>
    <property type="match status" value="1"/>
</dbReference>
<accession>A0A380G3P5</accession>
<feature type="chain" id="PRO_5039321077" evidence="6">
    <location>
        <begin position="19"/>
        <end position="346"/>
    </location>
</feature>
<keyword evidence="3" id="KW-0813">Transport</keyword>
<protein>
    <submittedName>
        <fullName evidence="8">Iron ABC transporter substrate-binding protein</fullName>
    </submittedName>
</protein>
<dbReference type="CDD" id="cd01140">
    <property type="entry name" value="FatB"/>
    <property type="match status" value="1"/>
</dbReference>
<name>A0A380G3P5_9STAP</name>
<dbReference type="EMBL" id="UHDO01000001">
    <property type="protein sequence ID" value="SUM44883.1"/>
    <property type="molecule type" value="Genomic_DNA"/>
</dbReference>
<evidence type="ECO:0000313" key="8">
    <source>
        <dbReference type="EMBL" id="SUM44883.1"/>
    </source>
</evidence>
<evidence type="ECO:0000313" key="11">
    <source>
        <dbReference type="Proteomes" id="UP000297598"/>
    </source>
</evidence>
<comment type="similarity">
    <text evidence="2">Belongs to the bacterial solute-binding protein 8 family.</text>
</comment>
<organism evidence="8 10">
    <name type="scientific">Staphylococcus petrasii</name>
    <dbReference type="NCBI Taxonomy" id="1276936"/>
    <lineage>
        <taxon>Bacteria</taxon>
        <taxon>Bacillati</taxon>
        <taxon>Bacillota</taxon>
        <taxon>Bacilli</taxon>
        <taxon>Bacillales</taxon>
        <taxon>Staphylococcaceae</taxon>
        <taxon>Staphylococcus</taxon>
    </lineage>
</organism>
<evidence type="ECO:0000256" key="1">
    <source>
        <dbReference type="ARBA" id="ARBA00004196"/>
    </source>
</evidence>
<proteinExistence type="inferred from homology"/>
<reference evidence="8 10" key="1">
    <citation type="submission" date="2018-06" db="EMBL/GenBank/DDBJ databases">
        <authorList>
            <consortium name="Pathogen Informatics"/>
            <person name="Doyle S."/>
        </authorList>
    </citation>
    <scope>NUCLEOTIDE SEQUENCE [LARGE SCALE GENOMIC DNA]</scope>
    <source>
        <strain evidence="8 10">NCTC13830</strain>
    </source>
</reference>
<evidence type="ECO:0000313" key="9">
    <source>
        <dbReference type="EMBL" id="TGE18812.1"/>
    </source>
</evidence>
<dbReference type="OrthoDB" id="63946at2"/>
<feature type="signal peptide" evidence="6">
    <location>
        <begin position="1"/>
        <end position="18"/>
    </location>
</feature>
<keyword evidence="11" id="KW-1185">Reference proteome</keyword>
<dbReference type="RefSeq" id="WP_103297204.1">
    <property type="nucleotide sequence ID" value="NZ_PPQT01000014.1"/>
</dbReference>
<dbReference type="PANTHER" id="PTHR30532">
    <property type="entry name" value="IRON III DICITRATE-BINDING PERIPLASMIC PROTEIN"/>
    <property type="match status" value="1"/>
</dbReference>
<evidence type="ECO:0000259" key="7">
    <source>
        <dbReference type="PROSITE" id="PS50983"/>
    </source>
</evidence>
<keyword evidence="4 6" id="KW-0732">Signal</keyword>
<evidence type="ECO:0000256" key="5">
    <source>
        <dbReference type="SAM" id="Coils"/>
    </source>
</evidence>
<dbReference type="InterPro" id="IPR002491">
    <property type="entry name" value="ABC_transptr_periplasmic_BD"/>
</dbReference>
<dbReference type="Pfam" id="PF01497">
    <property type="entry name" value="Peripla_BP_2"/>
    <property type="match status" value="1"/>
</dbReference>
<sequence length="346" mass="38132">MKKSILFILLSLVLVLTACGKGSDNKNNESKKDTASDTVKIENNYNLRGEKKDGSDAKKISNTVEVPKNPKKAIVFDYGAVDVLKAFGVESQIVGLPKGEQNKALPKFLDEFKDDKYVNTGNLMQINFDKVAAAKPEVIYISGRTATQKNLDELKKAAPDAKIVYVGSSEKNYLKDMKQVTTNLGKIYDKEDKAKALNEELDKKIADTKAKTEKVNEKTMYLLVNEGELSTFGPGGRFGDLVFDTLGFKRADDNIKASPHGQNINNEYITSKNPGIILAMDRGQVVSGKSTAKQTFANDVIKDVKAIKAGNVFELDPKLWYFSAGSTSTTIKQIDELNKVLDKVKQ</sequence>
<dbReference type="GO" id="GO:1901678">
    <property type="term" value="P:iron coordination entity transport"/>
    <property type="evidence" value="ECO:0007669"/>
    <property type="project" value="UniProtKB-ARBA"/>
</dbReference>
<dbReference type="Gene3D" id="3.40.50.1980">
    <property type="entry name" value="Nitrogenase molybdenum iron protein domain"/>
    <property type="match status" value="2"/>
</dbReference>
<dbReference type="PANTHER" id="PTHR30532:SF28">
    <property type="entry name" value="PETROBACTIN-BINDING PROTEIN YCLQ"/>
    <property type="match status" value="1"/>
</dbReference>
<comment type="subcellular location">
    <subcellularLocation>
        <location evidence="1">Cell envelope</location>
    </subcellularLocation>
</comment>
<feature type="coiled-coil region" evidence="5">
    <location>
        <begin position="191"/>
        <end position="218"/>
    </location>
</feature>
<evidence type="ECO:0000313" key="10">
    <source>
        <dbReference type="Proteomes" id="UP000254047"/>
    </source>
</evidence>